<evidence type="ECO:0000313" key="3">
    <source>
        <dbReference type="EMBL" id="MDF3831433.1"/>
    </source>
</evidence>
<dbReference type="Proteomes" id="UP001216674">
    <property type="component" value="Unassembled WGS sequence"/>
</dbReference>
<accession>A0ABT6AG90</accession>
<evidence type="ECO:0000256" key="1">
    <source>
        <dbReference type="SAM" id="MobiDB-lite"/>
    </source>
</evidence>
<dbReference type="Pfam" id="PF19556">
    <property type="entry name" value="PRTRC_E"/>
    <property type="match status" value="1"/>
</dbReference>
<feature type="compositionally biased region" description="Low complexity" evidence="1">
    <location>
        <begin position="99"/>
        <end position="115"/>
    </location>
</feature>
<organism evidence="3 4">
    <name type="scientific">Cupriavidus basilensis</name>
    <dbReference type="NCBI Taxonomy" id="68895"/>
    <lineage>
        <taxon>Bacteria</taxon>
        <taxon>Pseudomonadati</taxon>
        <taxon>Pseudomonadota</taxon>
        <taxon>Betaproteobacteria</taxon>
        <taxon>Burkholderiales</taxon>
        <taxon>Burkholderiaceae</taxon>
        <taxon>Cupriavidus</taxon>
    </lineage>
</organism>
<reference evidence="3 4" key="1">
    <citation type="submission" date="2023-03" db="EMBL/GenBank/DDBJ databases">
        <title>Draft assemblies of triclosan tolerant bacteria isolated from returned activated sludge.</title>
        <authorList>
            <person name="Van Hamelsveld S."/>
        </authorList>
    </citation>
    <scope>NUCLEOTIDE SEQUENCE [LARGE SCALE GENOMIC DNA]</scope>
    <source>
        <strain evidence="3 4">GW210010_S58</strain>
    </source>
</reference>
<gene>
    <name evidence="3" type="ORF">P3W85_00425</name>
</gene>
<dbReference type="EMBL" id="JARJLM010000006">
    <property type="protein sequence ID" value="MDF3831433.1"/>
    <property type="molecule type" value="Genomic_DNA"/>
</dbReference>
<protein>
    <submittedName>
        <fullName evidence="3">PRTRC system protein E</fullName>
    </submittedName>
</protein>
<proteinExistence type="predicted"/>
<feature type="compositionally biased region" description="Acidic residues" evidence="1">
    <location>
        <begin position="134"/>
        <end position="146"/>
    </location>
</feature>
<feature type="domain" description="ParB-related ThiF-related cassette protein E" evidence="2">
    <location>
        <begin position="3"/>
        <end position="104"/>
    </location>
</feature>
<keyword evidence="4" id="KW-1185">Reference proteome</keyword>
<evidence type="ECO:0000259" key="2">
    <source>
        <dbReference type="Pfam" id="PF19556"/>
    </source>
</evidence>
<sequence>MTMFEELFALATGATLTMTVSADEKTGRMTVNVIPKPKKDVAEPALTKALSLTATPQEFDAGFVEALQGYREVRQSLAEQAEATKEVLEAAKVASVKKATDATTKATTANPPVAAHKPAATATGPTVCTTAADDATDTADRDEGEDGAPAQPALAGSGDSYDLFG</sequence>
<dbReference type="InterPro" id="IPR022273">
    <property type="entry name" value="PRTRC_protein-E"/>
</dbReference>
<evidence type="ECO:0000313" key="4">
    <source>
        <dbReference type="Proteomes" id="UP001216674"/>
    </source>
</evidence>
<feature type="region of interest" description="Disordered" evidence="1">
    <location>
        <begin position="99"/>
        <end position="165"/>
    </location>
</feature>
<name>A0ABT6AG90_9BURK</name>
<dbReference type="RefSeq" id="WP_276263308.1">
    <property type="nucleotide sequence ID" value="NZ_JARJLM010000006.1"/>
</dbReference>
<comment type="caution">
    <text evidence="3">The sequence shown here is derived from an EMBL/GenBank/DDBJ whole genome shotgun (WGS) entry which is preliminary data.</text>
</comment>
<dbReference type="NCBIfam" id="TIGR03741">
    <property type="entry name" value="PRTRC_E"/>
    <property type="match status" value="1"/>
</dbReference>